<evidence type="ECO:0000259" key="2">
    <source>
        <dbReference type="PROSITE" id="PS50883"/>
    </source>
</evidence>
<keyword evidence="1" id="KW-0472">Membrane</keyword>
<dbReference type="PANTHER" id="PTHR33121">
    <property type="entry name" value="CYCLIC DI-GMP PHOSPHODIESTERASE PDEF"/>
    <property type="match status" value="1"/>
</dbReference>
<dbReference type="CDD" id="cd01948">
    <property type="entry name" value="EAL"/>
    <property type="match status" value="1"/>
</dbReference>
<evidence type="ECO:0000259" key="3">
    <source>
        <dbReference type="PROSITE" id="PS50887"/>
    </source>
</evidence>
<dbReference type="RefSeq" id="WP_005310631.1">
    <property type="nucleotide sequence ID" value="NZ_AGVO01000004.1"/>
</dbReference>
<comment type="caution">
    <text evidence="4">The sequence shown here is derived from an EMBL/GenBank/DDBJ whole genome shotgun (WGS) entry which is preliminary data.</text>
</comment>
<proteinExistence type="predicted"/>
<evidence type="ECO:0000313" key="4">
    <source>
        <dbReference type="EMBL" id="EHI54118.1"/>
    </source>
</evidence>
<dbReference type="InterPro" id="IPR050706">
    <property type="entry name" value="Cyclic-di-GMP_PDE-like"/>
</dbReference>
<sequence length="644" mass="72717">MLRGKFLSLILMVTTFLGVAIWSVWNYDRAFNAVTRYTQLSAWALAQLELEIHAFDEALLLYRAGAVSQEEMNKRFDIAWNRLDVFLHGEEARSVRERFGAGKAAGKIMTLFEQYEQDVISGGHDSSPLAHFSDELNRDLVAIRDVMVKNFTGPSAIAQRELLNDSRTQNFAILAFLMLATMVMLLVLFREVRHQHFLAWNDTMTGLPNGAALIKHLKHLKQRAAHRGGGRSITVCVVDLGHFREVNDSLGYEIGDALLKQLAERIHDALTAGIFVARTGSDEFAIVISGVMPTYLRFPFLEQLRSELAELAELAFAADPAHRVRVFMGVSQYARPVNTPEEMLLFADIALDSAKRRRLHRYVVFSSSMYQHYLRNRRLSAELRALICCIDCQQLSLYYQPIVRGQGAVRLGAEALIRWRHPEYGFIPPLDIISLAEENGLGEDLGVWIFMRLQHDLAIFPSDLIEPLEISVNLSSSMFNMGLAANVEAKTSEGPLGLQQLIVELTETIALDDIELSKQIIHSLRQIGVRVALDDFGTGWSSFSYLRELYFDKLKIDRSFITAIDSDTRQALFVEAITTLSHQLGVRVVAEGVENSNELNAVLNIGVDEIQGYFYSKPLPLQDFLLFCHRYFINRAIMQEVVLG</sequence>
<keyword evidence="5" id="KW-1185">Reference proteome</keyword>
<feature type="domain" description="GGDEF" evidence="3">
    <location>
        <begin position="231"/>
        <end position="367"/>
    </location>
</feature>
<dbReference type="Proteomes" id="UP000006428">
    <property type="component" value="Unassembled WGS sequence"/>
</dbReference>
<dbReference type="PANTHER" id="PTHR33121:SF79">
    <property type="entry name" value="CYCLIC DI-GMP PHOSPHODIESTERASE PDED-RELATED"/>
    <property type="match status" value="1"/>
</dbReference>
<feature type="domain" description="EAL" evidence="2">
    <location>
        <begin position="376"/>
        <end position="632"/>
    </location>
</feature>
<keyword evidence="1" id="KW-0812">Transmembrane</keyword>
<dbReference type="SMART" id="SM00267">
    <property type="entry name" value="GGDEF"/>
    <property type="match status" value="1"/>
</dbReference>
<evidence type="ECO:0000256" key="1">
    <source>
        <dbReference type="SAM" id="Phobius"/>
    </source>
</evidence>
<feature type="transmembrane region" description="Helical" evidence="1">
    <location>
        <begin position="170"/>
        <end position="189"/>
    </location>
</feature>
<dbReference type="InterPro" id="IPR029787">
    <property type="entry name" value="Nucleotide_cyclase"/>
</dbReference>
<evidence type="ECO:0000313" key="5">
    <source>
        <dbReference type="Proteomes" id="UP000006428"/>
    </source>
</evidence>
<dbReference type="InterPro" id="IPR000160">
    <property type="entry name" value="GGDEF_dom"/>
</dbReference>
<dbReference type="Pfam" id="PF00563">
    <property type="entry name" value="EAL"/>
    <property type="match status" value="1"/>
</dbReference>
<dbReference type="SMART" id="SM00052">
    <property type="entry name" value="EAL"/>
    <property type="match status" value="1"/>
</dbReference>
<feature type="transmembrane region" description="Helical" evidence="1">
    <location>
        <begin position="6"/>
        <end position="27"/>
    </location>
</feature>
<dbReference type="Gene3D" id="3.20.20.450">
    <property type="entry name" value="EAL domain"/>
    <property type="match status" value="1"/>
</dbReference>
<dbReference type="PROSITE" id="PS50887">
    <property type="entry name" value="GGDEF"/>
    <property type="match status" value="1"/>
</dbReference>
<dbReference type="EMBL" id="AGVO01000004">
    <property type="protein sequence ID" value="EHI54118.1"/>
    <property type="molecule type" value="Genomic_DNA"/>
</dbReference>
<keyword evidence="1" id="KW-1133">Transmembrane helix</keyword>
<accession>A0ABP2N566</accession>
<dbReference type="InterPro" id="IPR035919">
    <property type="entry name" value="EAL_sf"/>
</dbReference>
<protein>
    <submittedName>
        <fullName evidence="4">GGDEF/EAL domain-containing protein</fullName>
    </submittedName>
</protein>
<dbReference type="CDD" id="cd01949">
    <property type="entry name" value="GGDEF"/>
    <property type="match status" value="1"/>
</dbReference>
<dbReference type="InterPro" id="IPR043128">
    <property type="entry name" value="Rev_trsase/Diguanyl_cyclase"/>
</dbReference>
<gene>
    <name evidence="4" type="ORF">IYQ_02114</name>
</gene>
<dbReference type="PROSITE" id="PS50883">
    <property type="entry name" value="EAL"/>
    <property type="match status" value="1"/>
</dbReference>
<dbReference type="InterPro" id="IPR001633">
    <property type="entry name" value="EAL_dom"/>
</dbReference>
<dbReference type="Gene3D" id="3.30.70.270">
    <property type="match status" value="1"/>
</dbReference>
<dbReference type="NCBIfam" id="TIGR00254">
    <property type="entry name" value="GGDEF"/>
    <property type="match status" value="1"/>
</dbReference>
<name>A0ABP2N566_AERSS</name>
<reference evidence="4 5" key="1">
    <citation type="journal article" date="2012" name="Front. Microbiol.">
        <title>Draft Genome Sequence of the Virulent Strain 01-B526 of the Fish Pathogen Aeromonas salmonicida.</title>
        <authorList>
            <person name="Charette S.J."/>
            <person name="Brochu F."/>
            <person name="Boyle B."/>
            <person name="Filion G."/>
            <person name="Tanaka K.H."/>
            <person name="Derome N."/>
        </authorList>
    </citation>
    <scope>NUCLEOTIDE SEQUENCE [LARGE SCALE GENOMIC DNA]</scope>
    <source>
        <strain evidence="4 5">01-B526</strain>
    </source>
</reference>
<dbReference type="SUPFAM" id="SSF55073">
    <property type="entry name" value="Nucleotide cyclase"/>
    <property type="match status" value="1"/>
</dbReference>
<dbReference type="Pfam" id="PF00990">
    <property type="entry name" value="GGDEF"/>
    <property type="match status" value="1"/>
</dbReference>
<dbReference type="SUPFAM" id="SSF141868">
    <property type="entry name" value="EAL domain-like"/>
    <property type="match status" value="1"/>
</dbReference>
<organism evidence="4 5">
    <name type="scientific">Aeromonas salmonicida subsp. salmonicida 01-B526</name>
    <dbReference type="NCBI Taxonomy" id="1076135"/>
    <lineage>
        <taxon>Bacteria</taxon>
        <taxon>Pseudomonadati</taxon>
        <taxon>Pseudomonadota</taxon>
        <taxon>Gammaproteobacteria</taxon>
        <taxon>Aeromonadales</taxon>
        <taxon>Aeromonadaceae</taxon>
        <taxon>Aeromonas</taxon>
    </lineage>
</organism>